<reference evidence="2" key="1">
    <citation type="submission" date="2015-11" db="EMBL/GenBank/DDBJ databases">
        <authorList>
            <person name="Seth-Smith H.M.B."/>
        </authorList>
    </citation>
    <scope>NUCLEOTIDE SEQUENCE [LARGE SCALE GENOMIC DNA]</scope>
    <source>
        <strain evidence="2">2013Ark11</strain>
    </source>
</reference>
<dbReference type="Proteomes" id="UP000198651">
    <property type="component" value="Chromosome I"/>
</dbReference>
<evidence type="ECO:0000313" key="1">
    <source>
        <dbReference type="EMBL" id="CUT18196.1"/>
    </source>
</evidence>
<name>A0A0S4M9P6_9BURK</name>
<keyword evidence="2" id="KW-1185">Reference proteome</keyword>
<dbReference type="OrthoDB" id="9925438at2"/>
<sequence>MPGPVQGGMSSSSIKVEQSSAFSSDVNRIRIAAEGGSGLFIDTNRKRKSRAQILGVWDSVDVSGRKKRKITQKLGSLVGCVKGRGQSPSSASYGESQDYSINTVHVSRERIFSDLIVARSKLRNISRKGNFKFGGFEKYKIFMEEGFERGFGSGFRLGIEGGLESRLSPSLEVMSIKDVKSSIKRRSPQAAFYSGYRYGFKRGFNAGAKEELRFVPPFRKAV</sequence>
<evidence type="ECO:0000313" key="2">
    <source>
        <dbReference type="Proteomes" id="UP000198651"/>
    </source>
</evidence>
<proteinExistence type="predicted"/>
<organism evidence="1 2">
    <name type="scientific">Candidatus Ichthyocystis hellenicum</name>
    <dbReference type="NCBI Taxonomy" id="1561003"/>
    <lineage>
        <taxon>Bacteria</taxon>
        <taxon>Pseudomonadati</taxon>
        <taxon>Pseudomonadota</taxon>
        <taxon>Betaproteobacteria</taxon>
        <taxon>Burkholderiales</taxon>
        <taxon>Candidatus Ichthyocystis</taxon>
    </lineage>
</organism>
<gene>
    <name evidence="1" type="ORF">Ark11_1395</name>
</gene>
<dbReference type="EMBL" id="LN906597">
    <property type="protein sequence ID" value="CUT18196.1"/>
    <property type="molecule type" value="Genomic_DNA"/>
</dbReference>
<dbReference type="RefSeq" id="WP_092343420.1">
    <property type="nucleotide sequence ID" value="NZ_LN906597.1"/>
</dbReference>
<protein>
    <submittedName>
        <fullName evidence="1">Uncharacterized protein</fullName>
    </submittedName>
</protein>
<accession>A0A0S4M9P6</accession>
<dbReference type="AlphaFoldDB" id="A0A0S4M9P6"/>